<evidence type="ECO:0000259" key="3">
    <source>
        <dbReference type="PROSITE" id="PS50089"/>
    </source>
</evidence>
<feature type="compositionally biased region" description="Low complexity" evidence="2">
    <location>
        <begin position="47"/>
        <end position="57"/>
    </location>
</feature>
<proteinExistence type="predicted"/>
<feature type="domain" description="RING-type" evidence="3">
    <location>
        <begin position="250"/>
        <end position="291"/>
    </location>
</feature>
<sequence length="299" mass="33235">MERRQISYDSRLFNHDRLGHFPDPDEVHLDDYVPESHAQYDAAHGPSRSSRSSLSQRAQVRNPGGGMDFIRSGNYSERTSDARGFGRADDLWQDFESRYIPNSMLSGPASTRPINSSNLITLGAVGAGREPSSPATEDTDSQQASSTHFTRLPFNHGAYADGHVVSDTGPLDFVPEFYQRTTNLQLNSVLNRQSSDQNRFPTIESIARILAILARPNSNAAATASVKPIQPLLKKPLDDAALDPEYSNECTICIENMTAGDIATFLPCDHWFHDECILPWLSEQRTCPICRSPIQERVV</sequence>
<keyword evidence="1" id="KW-0863">Zinc-finger</keyword>
<dbReference type="AlphaFoldDB" id="A0A136IIZ1"/>
<dbReference type="PANTHER" id="PTHR22765">
    <property type="entry name" value="RING FINGER AND PROTEASE ASSOCIATED DOMAIN-CONTAINING"/>
    <property type="match status" value="1"/>
</dbReference>
<evidence type="ECO:0000313" key="4">
    <source>
        <dbReference type="EMBL" id="KXJ84946.1"/>
    </source>
</evidence>
<dbReference type="SUPFAM" id="SSF57850">
    <property type="entry name" value="RING/U-box"/>
    <property type="match status" value="1"/>
</dbReference>
<feature type="region of interest" description="Disordered" evidence="2">
    <location>
        <begin position="127"/>
        <end position="146"/>
    </location>
</feature>
<feature type="region of interest" description="Disordered" evidence="2">
    <location>
        <begin position="39"/>
        <end position="82"/>
    </location>
</feature>
<dbReference type="EMBL" id="KQ964308">
    <property type="protein sequence ID" value="KXJ84946.1"/>
    <property type="molecule type" value="Genomic_DNA"/>
</dbReference>
<dbReference type="Proteomes" id="UP000070501">
    <property type="component" value="Unassembled WGS sequence"/>
</dbReference>
<dbReference type="InterPro" id="IPR013083">
    <property type="entry name" value="Znf_RING/FYVE/PHD"/>
</dbReference>
<accession>A0A136IIZ1</accession>
<dbReference type="STRING" id="196109.A0A136IIZ1"/>
<dbReference type="InParanoid" id="A0A136IIZ1"/>
<reference evidence="5" key="1">
    <citation type="submission" date="2016-02" db="EMBL/GenBank/DDBJ databases">
        <title>Draft genome sequence of Microdochium bolleyi, a fungal endophyte of beachgrass.</title>
        <authorList>
            <consortium name="DOE Joint Genome Institute"/>
            <person name="David A.S."/>
            <person name="May G."/>
            <person name="Haridas S."/>
            <person name="Lim J."/>
            <person name="Wang M."/>
            <person name="Labutti K."/>
            <person name="Lipzen A."/>
            <person name="Barry K."/>
            <person name="Grigoriev I.V."/>
        </authorList>
    </citation>
    <scope>NUCLEOTIDE SEQUENCE [LARGE SCALE GENOMIC DNA]</scope>
    <source>
        <strain evidence="5">J235TASD1</strain>
    </source>
</reference>
<keyword evidence="1" id="KW-0862">Zinc</keyword>
<dbReference type="GO" id="GO:0008270">
    <property type="term" value="F:zinc ion binding"/>
    <property type="evidence" value="ECO:0007669"/>
    <property type="project" value="UniProtKB-KW"/>
</dbReference>
<dbReference type="SMART" id="SM00184">
    <property type="entry name" value="RING"/>
    <property type="match status" value="1"/>
</dbReference>
<dbReference type="InterPro" id="IPR051826">
    <property type="entry name" value="E3_ubiquitin-ligase_domain"/>
</dbReference>
<name>A0A136IIZ1_9PEZI</name>
<keyword evidence="1" id="KW-0479">Metal-binding</keyword>
<dbReference type="OrthoDB" id="8062037at2759"/>
<dbReference type="GO" id="GO:0006511">
    <property type="term" value="P:ubiquitin-dependent protein catabolic process"/>
    <property type="evidence" value="ECO:0007669"/>
    <property type="project" value="TreeGrafter"/>
</dbReference>
<dbReference type="GO" id="GO:0061630">
    <property type="term" value="F:ubiquitin protein ligase activity"/>
    <property type="evidence" value="ECO:0007669"/>
    <property type="project" value="TreeGrafter"/>
</dbReference>
<evidence type="ECO:0000256" key="2">
    <source>
        <dbReference type="SAM" id="MobiDB-lite"/>
    </source>
</evidence>
<dbReference type="Gene3D" id="3.30.40.10">
    <property type="entry name" value="Zinc/RING finger domain, C3HC4 (zinc finger)"/>
    <property type="match status" value="1"/>
</dbReference>
<feature type="compositionally biased region" description="Polar residues" evidence="2">
    <location>
        <begin position="133"/>
        <end position="146"/>
    </location>
</feature>
<keyword evidence="5" id="KW-1185">Reference proteome</keyword>
<protein>
    <recommendedName>
        <fullName evidence="3">RING-type domain-containing protein</fullName>
    </recommendedName>
</protein>
<gene>
    <name evidence="4" type="ORF">Micbo1qcDRAFT_225521</name>
</gene>
<evidence type="ECO:0000313" key="5">
    <source>
        <dbReference type="Proteomes" id="UP000070501"/>
    </source>
</evidence>
<dbReference type="CDD" id="cd16454">
    <property type="entry name" value="RING-H2_PA-TM-RING"/>
    <property type="match status" value="1"/>
</dbReference>
<dbReference type="Pfam" id="PF13639">
    <property type="entry name" value="zf-RING_2"/>
    <property type="match status" value="1"/>
</dbReference>
<dbReference type="InterPro" id="IPR001841">
    <property type="entry name" value="Znf_RING"/>
</dbReference>
<organism evidence="4 5">
    <name type="scientific">Microdochium bolleyi</name>
    <dbReference type="NCBI Taxonomy" id="196109"/>
    <lineage>
        <taxon>Eukaryota</taxon>
        <taxon>Fungi</taxon>
        <taxon>Dikarya</taxon>
        <taxon>Ascomycota</taxon>
        <taxon>Pezizomycotina</taxon>
        <taxon>Sordariomycetes</taxon>
        <taxon>Xylariomycetidae</taxon>
        <taxon>Xylariales</taxon>
        <taxon>Microdochiaceae</taxon>
        <taxon>Microdochium</taxon>
    </lineage>
</organism>
<evidence type="ECO:0000256" key="1">
    <source>
        <dbReference type="PROSITE-ProRule" id="PRU00175"/>
    </source>
</evidence>
<dbReference type="PROSITE" id="PS50089">
    <property type="entry name" value="ZF_RING_2"/>
    <property type="match status" value="1"/>
</dbReference>